<keyword evidence="2" id="KW-0472">Membrane</keyword>
<protein>
    <submittedName>
        <fullName evidence="3">Uncharacterized protein</fullName>
    </submittedName>
</protein>
<dbReference type="RefSeq" id="WP_130109525.1">
    <property type="nucleotide sequence ID" value="NZ_CP035806.1"/>
</dbReference>
<dbReference type="EMBL" id="CP035806">
    <property type="protein sequence ID" value="QBE48387.1"/>
    <property type="molecule type" value="Genomic_DNA"/>
</dbReference>
<keyword evidence="2" id="KW-1133">Transmembrane helix</keyword>
<keyword evidence="4" id="KW-1185">Reference proteome</keyword>
<evidence type="ECO:0000256" key="2">
    <source>
        <dbReference type="SAM" id="Phobius"/>
    </source>
</evidence>
<feature type="transmembrane region" description="Helical" evidence="2">
    <location>
        <begin position="38"/>
        <end position="59"/>
    </location>
</feature>
<name>A0A4P6KDJ8_9MICO</name>
<sequence>MPETHLSSDARHGQNDGESRPRPLFAPTPTPRASAGTVLAFVVVVVLMLAGFYMMAHAFSSPDLGLAWFAGGLLVDAFAFWFAFGILPSFDSRR</sequence>
<reference evidence="3 4" key="1">
    <citation type="submission" date="2019-02" db="EMBL/GenBank/DDBJ databases">
        <authorList>
            <person name="Sun L."/>
            <person name="Pan D."/>
            <person name="Wu X."/>
        </authorList>
    </citation>
    <scope>NUCLEOTIDE SEQUENCE [LARGE SCALE GENOMIC DNA]</scope>
    <source>
        <strain evidence="3 4">JW-1</strain>
    </source>
</reference>
<feature type="region of interest" description="Disordered" evidence="1">
    <location>
        <begin position="1"/>
        <end position="32"/>
    </location>
</feature>
<gene>
    <name evidence="3" type="ORF">EVS81_05660</name>
</gene>
<keyword evidence="2" id="KW-0812">Transmembrane</keyword>
<dbReference type="OrthoDB" id="4991288at2"/>
<proteinExistence type="predicted"/>
<feature type="compositionally biased region" description="Basic and acidic residues" evidence="1">
    <location>
        <begin position="1"/>
        <end position="21"/>
    </location>
</feature>
<dbReference type="Proteomes" id="UP000289260">
    <property type="component" value="Chromosome"/>
</dbReference>
<feature type="transmembrane region" description="Helical" evidence="2">
    <location>
        <begin position="65"/>
        <end position="87"/>
    </location>
</feature>
<accession>A0A4P6KDJ8</accession>
<dbReference type="KEGG" id="ltr:EVS81_05660"/>
<evidence type="ECO:0000256" key="1">
    <source>
        <dbReference type="SAM" id="MobiDB-lite"/>
    </source>
</evidence>
<evidence type="ECO:0000313" key="3">
    <source>
        <dbReference type="EMBL" id="QBE48387.1"/>
    </source>
</evidence>
<organism evidence="3 4">
    <name type="scientific">Leucobacter triazinivorans</name>
    <dbReference type="NCBI Taxonomy" id="1784719"/>
    <lineage>
        <taxon>Bacteria</taxon>
        <taxon>Bacillati</taxon>
        <taxon>Actinomycetota</taxon>
        <taxon>Actinomycetes</taxon>
        <taxon>Micrococcales</taxon>
        <taxon>Microbacteriaceae</taxon>
        <taxon>Leucobacter</taxon>
    </lineage>
</organism>
<dbReference type="AlphaFoldDB" id="A0A4P6KDJ8"/>
<evidence type="ECO:0000313" key="4">
    <source>
        <dbReference type="Proteomes" id="UP000289260"/>
    </source>
</evidence>